<dbReference type="AlphaFoldDB" id="A0A448ZD56"/>
<evidence type="ECO:0000256" key="1">
    <source>
        <dbReference type="SAM" id="MobiDB-lite"/>
    </source>
</evidence>
<feature type="compositionally biased region" description="Low complexity" evidence="1">
    <location>
        <begin position="109"/>
        <end position="137"/>
    </location>
</feature>
<name>A0A448ZD56_9STRA</name>
<gene>
    <name evidence="2" type="ORF">PSNMU_V1.4_AUG-EV-PASAV3_0068610</name>
</gene>
<feature type="compositionally biased region" description="Acidic residues" evidence="1">
    <location>
        <begin position="216"/>
        <end position="225"/>
    </location>
</feature>
<dbReference type="Proteomes" id="UP000291116">
    <property type="component" value="Unassembled WGS sequence"/>
</dbReference>
<feature type="compositionally biased region" description="Basic and acidic residues" evidence="1">
    <location>
        <begin position="241"/>
        <end position="264"/>
    </location>
</feature>
<proteinExistence type="predicted"/>
<protein>
    <submittedName>
        <fullName evidence="2">Uncharacterized protein</fullName>
    </submittedName>
</protein>
<sequence length="287" mass="31169">MNDELGGTSTTRVPAWKLRQQQRQSRPPVSSLHTRADDELGGGGRSYASRRRANDELGGGGRSFDSPLSSSSNNDELGGARSARVPAWKLREQMKRGNNHFKTDLDDANTVSTSSTTGSNLSVSSPTHNASHNAPHNASHHPFRTTRQRPVSRVPGAPDPGLPPAFRAAFRKQQERKKTSDSFLNLSSVHSRTTACSNTNYTAESNGSLGSLGSSSDDDSFDGEDSFASLDSDADEDDEAYRESRNQLARLEIEKQQQSKDAKRVGPSRFKKKPMGVHGTPLGFIAE</sequence>
<feature type="compositionally biased region" description="Basic residues" evidence="1">
    <location>
        <begin position="138"/>
        <end position="147"/>
    </location>
</feature>
<dbReference type="EMBL" id="CAACVS010000247">
    <property type="protein sequence ID" value="VEU39983.1"/>
    <property type="molecule type" value="Genomic_DNA"/>
</dbReference>
<reference evidence="2 3" key="1">
    <citation type="submission" date="2019-01" db="EMBL/GenBank/DDBJ databases">
        <authorList>
            <person name="Ferrante I. M."/>
        </authorList>
    </citation>
    <scope>NUCLEOTIDE SEQUENCE [LARGE SCALE GENOMIC DNA]</scope>
    <source>
        <strain evidence="2 3">B856</strain>
    </source>
</reference>
<feature type="compositionally biased region" description="Polar residues" evidence="1">
    <location>
        <begin position="181"/>
        <end position="202"/>
    </location>
</feature>
<evidence type="ECO:0000313" key="3">
    <source>
        <dbReference type="Proteomes" id="UP000291116"/>
    </source>
</evidence>
<feature type="region of interest" description="Disordered" evidence="1">
    <location>
        <begin position="1"/>
        <end position="287"/>
    </location>
</feature>
<keyword evidence="3" id="KW-1185">Reference proteome</keyword>
<evidence type="ECO:0000313" key="2">
    <source>
        <dbReference type="EMBL" id="VEU39983.1"/>
    </source>
</evidence>
<feature type="compositionally biased region" description="Low complexity" evidence="1">
    <location>
        <begin position="203"/>
        <end position="215"/>
    </location>
</feature>
<feature type="compositionally biased region" description="Low complexity" evidence="1">
    <location>
        <begin position="19"/>
        <end position="31"/>
    </location>
</feature>
<dbReference type="OrthoDB" id="53463at2759"/>
<feature type="compositionally biased region" description="Basic and acidic residues" evidence="1">
    <location>
        <begin position="89"/>
        <end position="105"/>
    </location>
</feature>
<feature type="compositionally biased region" description="Low complexity" evidence="1">
    <location>
        <begin position="63"/>
        <end position="72"/>
    </location>
</feature>
<organism evidence="2 3">
    <name type="scientific">Pseudo-nitzschia multistriata</name>
    <dbReference type="NCBI Taxonomy" id="183589"/>
    <lineage>
        <taxon>Eukaryota</taxon>
        <taxon>Sar</taxon>
        <taxon>Stramenopiles</taxon>
        <taxon>Ochrophyta</taxon>
        <taxon>Bacillariophyta</taxon>
        <taxon>Bacillariophyceae</taxon>
        <taxon>Bacillariophycidae</taxon>
        <taxon>Bacillariales</taxon>
        <taxon>Bacillariaceae</taxon>
        <taxon>Pseudo-nitzschia</taxon>
    </lineage>
</organism>
<accession>A0A448ZD56</accession>